<dbReference type="GO" id="GO:0005789">
    <property type="term" value="C:endoplasmic reticulum membrane"/>
    <property type="evidence" value="ECO:0007669"/>
    <property type="project" value="UniProtKB-SubCell"/>
</dbReference>
<evidence type="ECO:0000259" key="12">
    <source>
        <dbReference type="Pfam" id="PF03908"/>
    </source>
</evidence>
<evidence type="ECO:0000256" key="2">
    <source>
        <dbReference type="ARBA" id="ARBA00022448"/>
    </source>
</evidence>
<name>A0AAV9UXT5_9PEZI</name>
<keyword evidence="2" id="KW-0813">Transport</keyword>
<keyword evidence="4" id="KW-0256">Endoplasmic reticulum</keyword>
<comment type="caution">
    <text evidence="13">The sequence shown here is derived from an EMBL/GenBank/DDBJ whole genome shotgun (WGS) entry which is preliminary data.</text>
</comment>
<evidence type="ECO:0000256" key="8">
    <source>
        <dbReference type="ARBA" id="ARBA00023136"/>
    </source>
</evidence>
<keyword evidence="8 11" id="KW-0472">Membrane</keyword>
<keyword evidence="7" id="KW-0175">Coiled coil</keyword>
<protein>
    <recommendedName>
        <fullName evidence="12">Sec20 C-terminal domain-containing protein</fullName>
    </recommendedName>
</protein>
<comment type="subcellular location">
    <subcellularLocation>
        <location evidence="1">Endoplasmic reticulum membrane</location>
        <topology evidence="1">Single-pass type IV membrane protein</topology>
    </subcellularLocation>
</comment>
<evidence type="ECO:0000256" key="4">
    <source>
        <dbReference type="ARBA" id="ARBA00022824"/>
    </source>
</evidence>
<feature type="domain" description="Sec20 C-terminal" evidence="12">
    <location>
        <begin position="171"/>
        <end position="261"/>
    </location>
</feature>
<reference evidence="13 14" key="1">
    <citation type="submission" date="2019-10" db="EMBL/GenBank/DDBJ databases">
        <authorList>
            <person name="Palmer J.M."/>
        </authorList>
    </citation>
    <scope>NUCLEOTIDE SEQUENCE [LARGE SCALE GENOMIC DNA]</scope>
    <source>
        <strain evidence="13 14">TWF696</strain>
    </source>
</reference>
<evidence type="ECO:0000313" key="13">
    <source>
        <dbReference type="EMBL" id="KAK6349909.1"/>
    </source>
</evidence>
<evidence type="ECO:0000313" key="14">
    <source>
        <dbReference type="Proteomes" id="UP001375240"/>
    </source>
</evidence>
<organism evidence="13 14">
    <name type="scientific">Orbilia brochopaga</name>
    <dbReference type="NCBI Taxonomy" id="3140254"/>
    <lineage>
        <taxon>Eukaryota</taxon>
        <taxon>Fungi</taxon>
        <taxon>Dikarya</taxon>
        <taxon>Ascomycota</taxon>
        <taxon>Pezizomycotina</taxon>
        <taxon>Orbiliomycetes</taxon>
        <taxon>Orbiliales</taxon>
        <taxon>Orbiliaceae</taxon>
        <taxon>Orbilia</taxon>
    </lineage>
</organism>
<keyword evidence="5" id="KW-0931">ER-Golgi transport</keyword>
<dbReference type="EMBL" id="JAVHNQ010000004">
    <property type="protein sequence ID" value="KAK6349909.1"/>
    <property type="molecule type" value="Genomic_DNA"/>
</dbReference>
<feature type="transmembrane region" description="Helical" evidence="11">
    <location>
        <begin position="240"/>
        <end position="258"/>
    </location>
</feature>
<evidence type="ECO:0000256" key="6">
    <source>
        <dbReference type="ARBA" id="ARBA00022989"/>
    </source>
</evidence>
<dbReference type="Proteomes" id="UP001375240">
    <property type="component" value="Unassembled WGS sequence"/>
</dbReference>
<sequence>MSATSSEISERIGLLTNAYQEVIVQIDRLAGLTAAGTEEARGELAGLIQQGLKEGEAELETLSLRIATLSPAADPQAALEARIHHLREEFKTARINARKALLSSKRASALAARQQRQLLSPSPQSPLSSSPSSTAPATPISGAQLYRRPYHAAASTKRKDQTTQDDMLTSASSDVTAALRRTHALMSAELNRSHFAHDTLNQSTAALRELSSNYSAFDGALKRSKGLITSLVRKNKSDMWYYQMSLYALVATIAWLVFRRLLWGPVWLLVWMPLRLVIWLVILPFRVPRDQAVEVVGSGGGSESVGVTVGGDAKSTVAKVVESMTVADKVDGSSEEGTKEGEGGEVKTIVLDDGFVVEVPLAHGEALHDEL</sequence>
<dbReference type="InterPro" id="IPR056173">
    <property type="entry name" value="Sec20_C"/>
</dbReference>
<evidence type="ECO:0000256" key="10">
    <source>
        <dbReference type="SAM" id="MobiDB-lite"/>
    </source>
</evidence>
<comment type="similarity">
    <text evidence="9">Belongs to the SEC20 family.</text>
</comment>
<evidence type="ECO:0000256" key="1">
    <source>
        <dbReference type="ARBA" id="ARBA00004163"/>
    </source>
</evidence>
<dbReference type="PANTHER" id="PTHR12825">
    <property type="entry name" value="BNIP1-RELATED"/>
    <property type="match status" value="1"/>
</dbReference>
<feature type="region of interest" description="Disordered" evidence="10">
    <location>
        <begin position="112"/>
        <end position="170"/>
    </location>
</feature>
<dbReference type="GO" id="GO:0005484">
    <property type="term" value="F:SNAP receptor activity"/>
    <property type="evidence" value="ECO:0007669"/>
    <property type="project" value="InterPro"/>
</dbReference>
<dbReference type="AlphaFoldDB" id="A0AAV9UXT5"/>
<evidence type="ECO:0000256" key="5">
    <source>
        <dbReference type="ARBA" id="ARBA00022892"/>
    </source>
</evidence>
<dbReference type="GO" id="GO:0006890">
    <property type="term" value="P:retrograde vesicle-mediated transport, Golgi to endoplasmic reticulum"/>
    <property type="evidence" value="ECO:0007669"/>
    <property type="project" value="InterPro"/>
</dbReference>
<proteinExistence type="inferred from homology"/>
<keyword evidence="3 11" id="KW-0812">Transmembrane</keyword>
<feature type="transmembrane region" description="Helical" evidence="11">
    <location>
        <begin position="264"/>
        <end position="283"/>
    </location>
</feature>
<dbReference type="Pfam" id="PF03908">
    <property type="entry name" value="Sec20"/>
    <property type="match status" value="1"/>
</dbReference>
<dbReference type="GO" id="GO:0031201">
    <property type="term" value="C:SNARE complex"/>
    <property type="evidence" value="ECO:0007669"/>
    <property type="project" value="TreeGrafter"/>
</dbReference>
<gene>
    <name evidence="13" type="ORF">TWF696_006169</name>
</gene>
<evidence type="ECO:0000256" key="9">
    <source>
        <dbReference type="ARBA" id="ARBA00037934"/>
    </source>
</evidence>
<evidence type="ECO:0000256" key="7">
    <source>
        <dbReference type="ARBA" id="ARBA00023054"/>
    </source>
</evidence>
<dbReference type="PANTHER" id="PTHR12825:SF0">
    <property type="entry name" value="VESICLE TRANSPORT PROTEIN SEC20"/>
    <property type="match status" value="1"/>
</dbReference>
<evidence type="ECO:0000256" key="3">
    <source>
        <dbReference type="ARBA" id="ARBA00022692"/>
    </source>
</evidence>
<evidence type="ECO:0000256" key="11">
    <source>
        <dbReference type="SAM" id="Phobius"/>
    </source>
</evidence>
<feature type="compositionally biased region" description="Low complexity" evidence="10">
    <location>
        <begin position="112"/>
        <end position="133"/>
    </location>
</feature>
<keyword evidence="14" id="KW-1185">Reference proteome</keyword>
<accession>A0AAV9UXT5</accession>
<keyword evidence="6 11" id="KW-1133">Transmembrane helix</keyword>
<dbReference type="InterPro" id="IPR005606">
    <property type="entry name" value="Sec20"/>
</dbReference>